<keyword evidence="9" id="KW-0472">Membrane</keyword>
<proteinExistence type="inferred from homology"/>
<evidence type="ECO:0000256" key="6">
    <source>
        <dbReference type="ARBA" id="ARBA00022500"/>
    </source>
</evidence>
<dbReference type="GO" id="GO:0071973">
    <property type="term" value="P:bacterial-type flagellum-dependent cell motility"/>
    <property type="evidence" value="ECO:0007669"/>
    <property type="project" value="InterPro"/>
</dbReference>
<name>A0A4S3B624_9ENTE</name>
<dbReference type="GO" id="GO:0009288">
    <property type="term" value="C:bacterial-type flagellum"/>
    <property type="evidence" value="ECO:0007669"/>
    <property type="project" value="InterPro"/>
</dbReference>
<comment type="similarity">
    <text evidence="2">Belongs to the FliJ family.</text>
</comment>
<reference evidence="11 12" key="1">
    <citation type="submission" date="2019-01" db="EMBL/GenBank/DDBJ databases">
        <title>Vagococcus silagei sp. nov. isolated from brewer's grain.</title>
        <authorList>
            <person name="Guu J.-R."/>
        </authorList>
    </citation>
    <scope>NUCLEOTIDE SEQUENCE [LARGE SCALE GENOMIC DNA]</scope>
    <source>
        <strain evidence="11 12">2B-2</strain>
    </source>
</reference>
<keyword evidence="5" id="KW-1003">Cell membrane</keyword>
<evidence type="ECO:0000256" key="8">
    <source>
        <dbReference type="ARBA" id="ARBA00022927"/>
    </source>
</evidence>
<protein>
    <recommendedName>
        <fullName evidence="3">Flagellar FliJ protein</fullName>
    </recommendedName>
</protein>
<dbReference type="RefSeq" id="WP_136136803.1">
    <property type="nucleotide sequence ID" value="NZ_SDGV01000014.1"/>
</dbReference>
<dbReference type="GO" id="GO:0005886">
    <property type="term" value="C:plasma membrane"/>
    <property type="evidence" value="ECO:0007669"/>
    <property type="project" value="UniProtKB-SubCell"/>
</dbReference>
<gene>
    <name evidence="11" type="primary">fliJ</name>
    <name evidence="11" type="ORF">ESZ54_06210</name>
</gene>
<accession>A0A4S3B624</accession>
<dbReference type="InterPro" id="IPR012823">
    <property type="entry name" value="Flagell_FliJ"/>
</dbReference>
<keyword evidence="4" id="KW-0813">Transport</keyword>
<sequence length="144" mass="17653">MKQYKFSMEKVLNLRQSQEDDAKKDYLEKKLLQLHEEEKLEKMVKASQDLKETTHSFGTVNELRQQYLYKNYLDEQIKFQESEVALAERNTHFELSVFVEKQKKRKMMERLKEKKYESFKEEERKEEQKELDEMGILRFKSKTI</sequence>
<keyword evidence="11" id="KW-0282">Flagellum</keyword>
<evidence type="ECO:0000256" key="4">
    <source>
        <dbReference type="ARBA" id="ARBA00022448"/>
    </source>
</evidence>
<evidence type="ECO:0000313" key="11">
    <source>
        <dbReference type="EMBL" id="THB61340.1"/>
    </source>
</evidence>
<keyword evidence="11" id="KW-0969">Cilium</keyword>
<keyword evidence="10" id="KW-1006">Bacterial flagellum protein export</keyword>
<comment type="caution">
    <text evidence="11">The sequence shown here is derived from an EMBL/GenBank/DDBJ whole genome shotgun (WGS) entry which is preliminary data.</text>
</comment>
<evidence type="ECO:0000256" key="10">
    <source>
        <dbReference type="ARBA" id="ARBA00023225"/>
    </source>
</evidence>
<evidence type="ECO:0000256" key="7">
    <source>
        <dbReference type="ARBA" id="ARBA00022795"/>
    </source>
</evidence>
<keyword evidence="8" id="KW-0653">Protein transport</keyword>
<evidence type="ECO:0000256" key="5">
    <source>
        <dbReference type="ARBA" id="ARBA00022475"/>
    </source>
</evidence>
<dbReference type="EMBL" id="SDGV01000014">
    <property type="protein sequence ID" value="THB61340.1"/>
    <property type="molecule type" value="Genomic_DNA"/>
</dbReference>
<dbReference type="Proteomes" id="UP000310506">
    <property type="component" value="Unassembled WGS sequence"/>
</dbReference>
<dbReference type="AlphaFoldDB" id="A0A4S3B624"/>
<dbReference type="Gene3D" id="1.10.287.1700">
    <property type="match status" value="1"/>
</dbReference>
<dbReference type="GO" id="GO:0015031">
    <property type="term" value="P:protein transport"/>
    <property type="evidence" value="ECO:0007669"/>
    <property type="project" value="UniProtKB-KW"/>
</dbReference>
<comment type="subcellular location">
    <subcellularLocation>
        <location evidence="1">Cell membrane</location>
        <topology evidence="1">Peripheral membrane protein</topology>
        <orientation evidence="1">Cytoplasmic side</orientation>
    </subcellularLocation>
</comment>
<evidence type="ECO:0000256" key="2">
    <source>
        <dbReference type="ARBA" id="ARBA00010004"/>
    </source>
</evidence>
<evidence type="ECO:0000256" key="9">
    <source>
        <dbReference type="ARBA" id="ARBA00023136"/>
    </source>
</evidence>
<evidence type="ECO:0000313" key="12">
    <source>
        <dbReference type="Proteomes" id="UP000310506"/>
    </source>
</evidence>
<keyword evidence="12" id="KW-1185">Reference proteome</keyword>
<evidence type="ECO:0000256" key="3">
    <source>
        <dbReference type="ARBA" id="ARBA00020392"/>
    </source>
</evidence>
<dbReference type="NCBIfam" id="TIGR02473">
    <property type="entry name" value="flagell_FliJ"/>
    <property type="match status" value="1"/>
</dbReference>
<keyword evidence="7" id="KW-1005">Bacterial flagellum biogenesis</keyword>
<dbReference type="GO" id="GO:0006935">
    <property type="term" value="P:chemotaxis"/>
    <property type="evidence" value="ECO:0007669"/>
    <property type="project" value="UniProtKB-KW"/>
</dbReference>
<dbReference type="Pfam" id="PF02050">
    <property type="entry name" value="FliJ"/>
    <property type="match status" value="1"/>
</dbReference>
<keyword evidence="11" id="KW-0966">Cell projection</keyword>
<dbReference type="OrthoDB" id="2165860at2"/>
<organism evidence="11 12">
    <name type="scientific">Vagococcus silagei</name>
    <dbReference type="NCBI Taxonomy" id="2508885"/>
    <lineage>
        <taxon>Bacteria</taxon>
        <taxon>Bacillati</taxon>
        <taxon>Bacillota</taxon>
        <taxon>Bacilli</taxon>
        <taxon>Lactobacillales</taxon>
        <taxon>Enterococcaceae</taxon>
        <taxon>Vagococcus</taxon>
    </lineage>
</organism>
<dbReference type="GO" id="GO:0044781">
    <property type="term" value="P:bacterial-type flagellum organization"/>
    <property type="evidence" value="ECO:0007669"/>
    <property type="project" value="UniProtKB-KW"/>
</dbReference>
<keyword evidence="6" id="KW-0145">Chemotaxis</keyword>
<dbReference type="InterPro" id="IPR053716">
    <property type="entry name" value="Flag_assembly_chemotaxis_eff"/>
</dbReference>
<evidence type="ECO:0000256" key="1">
    <source>
        <dbReference type="ARBA" id="ARBA00004413"/>
    </source>
</evidence>